<evidence type="ECO:0000313" key="10">
    <source>
        <dbReference type="EMBL" id="KNC98842.1"/>
    </source>
</evidence>
<protein>
    <recommendedName>
        <fullName evidence="12">DNA damage-binding protein 1</fullName>
    </recommendedName>
</protein>
<dbReference type="VEuPathDB" id="FungiDB:SPPG_05816"/>
<keyword evidence="2" id="KW-0507">mRNA processing</keyword>
<comment type="subcellular location">
    <subcellularLocation>
        <location evidence="1">Nucleus</location>
    </subcellularLocation>
</comment>
<dbReference type="Proteomes" id="UP000053201">
    <property type="component" value="Unassembled WGS sequence"/>
</dbReference>
<evidence type="ECO:0000259" key="9">
    <source>
        <dbReference type="Pfam" id="PF23726"/>
    </source>
</evidence>
<dbReference type="SUPFAM" id="SSF50978">
    <property type="entry name" value="WD40 repeat-like"/>
    <property type="match status" value="1"/>
</dbReference>
<evidence type="ECO:0000256" key="3">
    <source>
        <dbReference type="ARBA" id="ARBA00022728"/>
    </source>
</evidence>
<dbReference type="InParanoid" id="A0A0L0HCC1"/>
<keyword evidence="3" id="KW-0747">Spliceosome</keyword>
<accession>A0A0L0HCC1</accession>
<sequence length="1214" mass="134558">MFLYNVTLQQTTGINQAVIGNFAGTKQQEILVARNSVLELLQPDPSTGKVHSLLTHNVFGIIRSVVPFRLTGSSKDYIVVGSDSGRIVILEYNPAKNTFDRVHEETYGKSGCRRIVPGQYLAADPKGRAVMIGAIEKQKLVYILNRDASTRLTISSPLEAHKSHTLVHDLIGVDVGFENPVFACIEVDYSDVDQDPTGEAFQNAEKVLTYYELDLGLNHVVRKWSDPIDPRSNKLIPVPGGVDGPSGVLVCSENYITWRHQDYPSVRVPIPRRPDPLLSSPSANGEDMEMGRGVIIVSSVMHKLKKGFFILAQTEDGDVFKITMDYTAGADGVIGGIQNLKIKYFDTIPVATNMCLLKTGFLFVASEFANHYLYQIENLGDDDEAQMEYQSAELPQGDDADEVIVYFNPRGLRNLAIVDELESISPLIDAKVLNLAEDDSPQIYALCGRGARSSFRILRHGLEVSEMAVSELPGNPNAVWTVKANAQEEFDSFIIVSFVDATLVLSIGETVEEVTDTGFLNSTPTLTVAQLGEDALVQVYPRGIRHIRADRRVSEWKAPGNKTIVRAACNRKQVVIALSGGEVVYFELDSHGQLNEFQDRKEMAAPITALSIGPIPEGRQRSGFLAVGCEDNTVRILSLDPDNCLQSLGMQAVSYMPVSLALVEMSDTGTATGTLYLNIGLQSGLLLRTTVDSITGALSDTRFRFLGSRPVKLFKVQIQGSPAVLALSSRPWLSFTYQSRTKLIPLSAPMLEYGSSFCSEQCPEGIVAIESNNLHIFTVEKLSTVFNHSIIPLKYTPRRFIYHQPSGNFVIIESEHNTWCPSDKVKRIAEKADQMDEGEEYEELPPEQFGLPRAEAGKWASCIRILNSMTSETAHLLELDNNEAAFSITTCIFHGQKGEAFLIVGTAADVTLSPKTCSSGFLHTYRFVDGGNALELLHKTPIDDVPYALCAFQGRLLVGMGKILRIYDLGKKKLLRKCENKQFPNNILTLHTQGDRIVVGDVQESVHFASYRHFDNRIVIFADDTTPRWITATTMVDYDTVAGGDKFGNIFIDRLPAETSEEVDEDPTGNKLVYEKGYLQGAPHKVEHAADFFIGESPTSVTKTVIVPGGREIIVYTTLLGTIGCLIPFQSKEDVEFFQQLEMHMRNKFPPLCGRDHLAYRSYYIPVRNVIDGDLCEQFNLLPNEVKRQIAEDMDRTVSELSKKVEDVRNRAAF</sequence>
<feature type="domain" description="RSE1/DDB1/CPSF1 C-terminal" evidence="7">
    <location>
        <begin position="860"/>
        <end position="1179"/>
    </location>
</feature>
<name>A0A0L0HCC1_SPIPD</name>
<dbReference type="Gene3D" id="2.130.10.10">
    <property type="entry name" value="YVTN repeat-like/Quinoprotein amine dehydrogenase"/>
    <property type="match status" value="3"/>
</dbReference>
<comment type="similarity">
    <text evidence="6">Belongs to the RSE1 family.</text>
</comment>
<evidence type="ECO:0000256" key="5">
    <source>
        <dbReference type="ARBA" id="ARBA00023242"/>
    </source>
</evidence>
<dbReference type="InterPro" id="IPR004871">
    <property type="entry name" value="RSE1/DDB1/CPSF1_C"/>
</dbReference>
<gene>
    <name evidence="10" type="ORF">SPPG_05816</name>
</gene>
<dbReference type="InterPro" id="IPR050358">
    <property type="entry name" value="RSE1/DDB1/CFT1"/>
</dbReference>
<dbReference type="InterPro" id="IPR058543">
    <property type="entry name" value="Beta-prop_RSE1/DDB1/CPSF1_2nd"/>
</dbReference>
<proteinExistence type="inferred from homology"/>
<evidence type="ECO:0000256" key="2">
    <source>
        <dbReference type="ARBA" id="ARBA00022664"/>
    </source>
</evidence>
<dbReference type="PANTHER" id="PTHR10644">
    <property type="entry name" value="DNA REPAIR/RNA PROCESSING CPSF FAMILY"/>
    <property type="match status" value="1"/>
</dbReference>
<dbReference type="InterPro" id="IPR036322">
    <property type="entry name" value="WD40_repeat_dom_sf"/>
</dbReference>
<dbReference type="OrthoDB" id="436637at2759"/>
<dbReference type="STRING" id="645134.A0A0L0HCC1"/>
<dbReference type="GO" id="GO:0006397">
    <property type="term" value="P:mRNA processing"/>
    <property type="evidence" value="ECO:0007669"/>
    <property type="project" value="UniProtKB-KW"/>
</dbReference>
<dbReference type="Pfam" id="PF03178">
    <property type="entry name" value="CPSF_A"/>
    <property type="match status" value="1"/>
</dbReference>
<feature type="domain" description="RSE1/DDB1/CPSF1 second beta-propeller" evidence="9">
    <location>
        <begin position="465"/>
        <end position="779"/>
    </location>
</feature>
<dbReference type="Pfam" id="PF23726">
    <property type="entry name" value="Beta-prop_RSE1_2nd"/>
    <property type="match status" value="1"/>
</dbReference>
<dbReference type="OMA" id="PRATGHW"/>
<dbReference type="GO" id="GO:0003676">
    <property type="term" value="F:nucleic acid binding"/>
    <property type="evidence" value="ECO:0007669"/>
    <property type="project" value="InterPro"/>
</dbReference>
<evidence type="ECO:0000313" key="11">
    <source>
        <dbReference type="Proteomes" id="UP000053201"/>
    </source>
</evidence>
<dbReference type="RefSeq" id="XP_016606882.1">
    <property type="nucleotide sequence ID" value="XM_016754027.1"/>
</dbReference>
<keyword evidence="5" id="KW-0539">Nucleus</keyword>
<keyword evidence="4" id="KW-0508">mRNA splicing</keyword>
<dbReference type="InterPro" id="IPR018846">
    <property type="entry name" value="Beta-prop_RSE1/DDB1/CPSF1_1st"/>
</dbReference>
<dbReference type="InterPro" id="IPR015943">
    <property type="entry name" value="WD40/YVTN_repeat-like_dom_sf"/>
</dbReference>
<dbReference type="Gene3D" id="1.10.150.910">
    <property type="match status" value="1"/>
</dbReference>
<dbReference type="AlphaFoldDB" id="A0A0L0HCC1"/>
<evidence type="ECO:0000256" key="6">
    <source>
        <dbReference type="ARBA" id="ARBA00038266"/>
    </source>
</evidence>
<dbReference type="GeneID" id="27689168"/>
<keyword evidence="11" id="KW-1185">Reference proteome</keyword>
<dbReference type="FunFam" id="1.10.150.910:FF:000002">
    <property type="entry name" value="Splicing factor 3B subunit 3"/>
    <property type="match status" value="1"/>
</dbReference>
<dbReference type="FunCoup" id="A0A0L0HCC1">
    <property type="interactions" value="1179"/>
</dbReference>
<dbReference type="Pfam" id="PF10433">
    <property type="entry name" value="Beta-prop_RSE1_1st"/>
    <property type="match status" value="1"/>
</dbReference>
<reference evidence="10 11" key="1">
    <citation type="submission" date="2009-08" db="EMBL/GenBank/DDBJ databases">
        <title>The Genome Sequence of Spizellomyces punctatus strain DAOM BR117.</title>
        <authorList>
            <consortium name="The Broad Institute Genome Sequencing Platform"/>
            <person name="Russ C."/>
            <person name="Cuomo C."/>
            <person name="Shea T."/>
            <person name="Young S.K."/>
            <person name="Zeng Q."/>
            <person name="Koehrsen M."/>
            <person name="Haas B."/>
            <person name="Borodovsky M."/>
            <person name="Guigo R."/>
            <person name="Alvarado L."/>
            <person name="Berlin A."/>
            <person name="Bochicchio J."/>
            <person name="Borenstein D."/>
            <person name="Chapman S."/>
            <person name="Chen Z."/>
            <person name="Engels R."/>
            <person name="Freedman E."/>
            <person name="Gellesch M."/>
            <person name="Goldberg J."/>
            <person name="Griggs A."/>
            <person name="Gujja S."/>
            <person name="Heiman D."/>
            <person name="Hepburn T."/>
            <person name="Howarth C."/>
            <person name="Jen D."/>
            <person name="Larson L."/>
            <person name="Lewis B."/>
            <person name="Mehta T."/>
            <person name="Park D."/>
            <person name="Pearson M."/>
            <person name="Roberts A."/>
            <person name="Saif S."/>
            <person name="Shenoy N."/>
            <person name="Sisk P."/>
            <person name="Stolte C."/>
            <person name="Sykes S."/>
            <person name="Thomson T."/>
            <person name="Walk T."/>
            <person name="White J."/>
            <person name="Yandava C."/>
            <person name="Burger G."/>
            <person name="Gray M.W."/>
            <person name="Holland P.W.H."/>
            <person name="King N."/>
            <person name="Lang F.B.F."/>
            <person name="Roger A.J."/>
            <person name="Ruiz-Trillo I."/>
            <person name="Lander E."/>
            <person name="Nusbaum C."/>
        </authorList>
    </citation>
    <scope>NUCLEOTIDE SEQUENCE [LARGE SCALE GENOMIC DNA]</scope>
    <source>
        <strain evidence="10 11">DAOM BR117</strain>
    </source>
</reference>
<evidence type="ECO:0000256" key="1">
    <source>
        <dbReference type="ARBA" id="ARBA00004123"/>
    </source>
</evidence>
<dbReference type="FunFam" id="2.130.10.10:FF:000031">
    <property type="entry name" value="Splicing factor 3b subunit 3"/>
    <property type="match status" value="1"/>
</dbReference>
<evidence type="ECO:0008006" key="12">
    <source>
        <dbReference type="Google" id="ProtNLM"/>
    </source>
</evidence>
<dbReference type="EMBL" id="KQ257459">
    <property type="protein sequence ID" value="KNC98842.1"/>
    <property type="molecule type" value="Genomic_DNA"/>
</dbReference>
<evidence type="ECO:0000256" key="4">
    <source>
        <dbReference type="ARBA" id="ARBA00023187"/>
    </source>
</evidence>
<dbReference type="GO" id="GO:0008380">
    <property type="term" value="P:RNA splicing"/>
    <property type="evidence" value="ECO:0007669"/>
    <property type="project" value="UniProtKB-KW"/>
</dbReference>
<feature type="domain" description="RSE1/DDB1/CPSF1 first beta-propeller" evidence="8">
    <location>
        <begin position="14"/>
        <end position="419"/>
    </location>
</feature>
<dbReference type="eggNOG" id="KOG1898">
    <property type="taxonomic scope" value="Eukaryota"/>
</dbReference>
<dbReference type="FunFam" id="2.130.10.10:FF:001143">
    <property type="entry name" value="Pre-mRNA-splicing factor rse-1, putative"/>
    <property type="match status" value="1"/>
</dbReference>
<evidence type="ECO:0000259" key="7">
    <source>
        <dbReference type="Pfam" id="PF03178"/>
    </source>
</evidence>
<evidence type="ECO:0000259" key="8">
    <source>
        <dbReference type="Pfam" id="PF10433"/>
    </source>
</evidence>
<organism evidence="10 11">
    <name type="scientific">Spizellomyces punctatus (strain DAOM BR117)</name>
    <dbReference type="NCBI Taxonomy" id="645134"/>
    <lineage>
        <taxon>Eukaryota</taxon>
        <taxon>Fungi</taxon>
        <taxon>Fungi incertae sedis</taxon>
        <taxon>Chytridiomycota</taxon>
        <taxon>Chytridiomycota incertae sedis</taxon>
        <taxon>Chytridiomycetes</taxon>
        <taxon>Spizellomycetales</taxon>
        <taxon>Spizellomycetaceae</taxon>
        <taxon>Spizellomyces</taxon>
    </lineage>
</organism>
<dbReference type="GO" id="GO:0005681">
    <property type="term" value="C:spliceosomal complex"/>
    <property type="evidence" value="ECO:0007669"/>
    <property type="project" value="UniProtKB-KW"/>
</dbReference>